<gene>
    <name evidence="4" type="ORF">ACFO0N_19855</name>
</gene>
<dbReference type="CDD" id="cd09836">
    <property type="entry name" value="CBS_pair_arch"/>
    <property type="match status" value="1"/>
</dbReference>
<proteinExistence type="predicted"/>
<dbReference type="AlphaFoldDB" id="A0ABD5PHL2"/>
<dbReference type="SUPFAM" id="SSF54631">
    <property type="entry name" value="CBS-domain pair"/>
    <property type="match status" value="1"/>
</dbReference>
<name>A0ABD5PHL2_9EURY</name>
<evidence type="ECO:0000256" key="2">
    <source>
        <dbReference type="PROSITE-ProRule" id="PRU00703"/>
    </source>
</evidence>
<dbReference type="Gene3D" id="3.10.580.10">
    <property type="entry name" value="CBS-domain"/>
    <property type="match status" value="1"/>
</dbReference>
<sequence length="138" mass="14461">MDDVFVGSLMSSPVHTVGTDTSLRNAGRLMLEHGIGSVIIVDDDGQLEGILTATDFIRVIADGDPDPDATVGASMSTDVTTTTANESIRSVADLMLEYGFHHVPVLDNGDVIGVITTTDLAAYISRGEEPGPNDATNE</sequence>
<keyword evidence="1 2" id="KW-0129">CBS domain</keyword>
<feature type="domain" description="CBS" evidence="3">
    <location>
        <begin position="75"/>
        <end position="130"/>
    </location>
</feature>
<keyword evidence="5" id="KW-1185">Reference proteome</keyword>
<comment type="caution">
    <text evidence="4">The sequence shown here is derived from an EMBL/GenBank/DDBJ whole genome shotgun (WGS) entry which is preliminary data.</text>
</comment>
<dbReference type="PROSITE" id="PS51371">
    <property type="entry name" value="CBS"/>
    <property type="match status" value="2"/>
</dbReference>
<evidence type="ECO:0000313" key="4">
    <source>
        <dbReference type="EMBL" id="MFC4360209.1"/>
    </source>
</evidence>
<dbReference type="Proteomes" id="UP001595921">
    <property type="component" value="Unassembled WGS sequence"/>
</dbReference>
<dbReference type="SMART" id="SM00116">
    <property type="entry name" value="CBS"/>
    <property type="match status" value="2"/>
</dbReference>
<accession>A0ABD5PHL2</accession>
<dbReference type="PANTHER" id="PTHR43080:SF2">
    <property type="entry name" value="CBS DOMAIN-CONTAINING PROTEIN"/>
    <property type="match status" value="1"/>
</dbReference>
<dbReference type="PANTHER" id="PTHR43080">
    <property type="entry name" value="CBS DOMAIN-CONTAINING PROTEIN CBSX3, MITOCHONDRIAL"/>
    <property type="match status" value="1"/>
</dbReference>
<dbReference type="Pfam" id="PF00571">
    <property type="entry name" value="CBS"/>
    <property type="match status" value="2"/>
</dbReference>
<organism evidence="4 5">
    <name type="scientific">Halobium salinum</name>
    <dbReference type="NCBI Taxonomy" id="1364940"/>
    <lineage>
        <taxon>Archaea</taxon>
        <taxon>Methanobacteriati</taxon>
        <taxon>Methanobacteriota</taxon>
        <taxon>Stenosarchaea group</taxon>
        <taxon>Halobacteria</taxon>
        <taxon>Halobacteriales</taxon>
        <taxon>Haloferacaceae</taxon>
        <taxon>Halobium</taxon>
    </lineage>
</organism>
<protein>
    <submittedName>
        <fullName evidence="4">CBS domain-containing protein</fullName>
    </submittedName>
</protein>
<evidence type="ECO:0000313" key="5">
    <source>
        <dbReference type="Proteomes" id="UP001595921"/>
    </source>
</evidence>
<dbReference type="InterPro" id="IPR046342">
    <property type="entry name" value="CBS_dom_sf"/>
</dbReference>
<dbReference type="RefSeq" id="WP_267623106.1">
    <property type="nucleotide sequence ID" value="NZ_JAODIW010000007.1"/>
</dbReference>
<reference evidence="4 5" key="1">
    <citation type="journal article" date="2019" name="Int. J. Syst. Evol. Microbiol.">
        <title>The Global Catalogue of Microorganisms (GCM) 10K type strain sequencing project: providing services to taxonomists for standard genome sequencing and annotation.</title>
        <authorList>
            <consortium name="The Broad Institute Genomics Platform"/>
            <consortium name="The Broad Institute Genome Sequencing Center for Infectious Disease"/>
            <person name="Wu L."/>
            <person name="Ma J."/>
        </authorList>
    </citation>
    <scope>NUCLEOTIDE SEQUENCE [LARGE SCALE GENOMIC DNA]</scope>
    <source>
        <strain evidence="4 5">CGMCC 1.12553</strain>
    </source>
</reference>
<dbReference type="InterPro" id="IPR000644">
    <property type="entry name" value="CBS_dom"/>
</dbReference>
<dbReference type="EMBL" id="JBHSDS010000016">
    <property type="protein sequence ID" value="MFC4360209.1"/>
    <property type="molecule type" value="Genomic_DNA"/>
</dbReference>
<evidence type="ECO:0000256" key="1">
    <source>
        <dbReference type="ARBA" id="ARBA00023122"/>
    </source>
</evidence>
<dbReference type="InterPro" id="IPR051257">
    <property type="entry name" value="Diverse_CBS-Domain"/>
</dbReference>
<feature type="domain" description="CBS" evidence="3">
    <location>
        <begin position="10"/>
        <end position="67"/>
    </location>
</feature>
<evidence type="ECO:0000259" key="3">
    <source>
        <dbReference type="PROSITE" id="PS51371"/>
    </source>
</evidence>